<dbReference type="RefSeq" id="WP_211547921.1">
    <property type="nucleotide sequence ID" value="NZ_JAGTUF010000006.1"/>
</dbReference>
<comment type="caution">
    <text evidence="1">The sequence shown here is derived from an EMBL/GenBank/DDBJ whole genome shotgun (WGS) entry which is preliminary data.</text>
</comment>
<reference evidence="1 2" key="1">
    <citation type="submission" date="2021-04" db="EMBL/GenBank/DDBJ databases">
        <title>Magnetospirillum sulfuroxidans sp. nov., a facultative chemolithoautotrophic sulfur-oxidizing alphaproteobacterium isolated from freshwater sediment and proposals for Paramagetospirillum gen. nov., and Magnetospirillaceae fam. nov.</title>
        <authorList>
            <person name="Koziaeva V."/>
            <person name="Geelhoed J.S."/>
            <person name="Sorokin D.Y."/>
            <person name="Grouzdev D.S."/>
        </authorList>
    </citation>
    <scope>NUCLEOTIDE SEQUENCE [LARGE SCALE GENOMIC DNA]</scope>
    <source>
        <strain evidence="1 2">J10</strain>
    </source>
</reference>
<evidence type="ECO:0000313" key="1">
    <source>
        <dbReference type="EMBL" id="MBR9971801.1"/>
    </source>
</evidence>
<accession>A0ABS5IBJ7</accession>
<sequence length="563" mass="63983">MDIAETVKLIHNNDPRSLHVLRDALLPLPYQLADVFVCRDRSSFDIRWYQVKDTKGSIKHFGRLHKDSQCNRITPGTPPWTLMYREGVFEVLDVWDRNHILGGSDDYLAKQDNAYALLERAYPEIFMRDRLHRRLVHGLKDLSLFRIRRTIEEREYTICFRFFNRIDDTRGDAARDEATRGEAAEKTIAPDITERALALQETVLSSIPHFLSWPTSQEFSGLKARCGFIQRNIRFLSYVGNPNCIWLSGPDPLEREFWARAIHNHMATRGTDAPRDPIVSPPDPVPFFGDPGSTYLKFSGNDPEMLRGTHLDRALSDPKMATIYVDDFDRAPAPALLALLDAAVGQPVRKIDGTFIDPNRLTIILGSGPQATVTLTQNIDQDQHLYIASRKFYLPKFQERSEEGVLDAVDNAFTWAKAKVGVTVPDLALDDTWRKDLAQALLSREAPAVSMRDVVRQLMDALKHLPSDTTVLRRPRTPIPPGLPNPRSEEEIIWDFIQLMMKRFEEIKANGNGAASIRGPMSKQADLASVMIMKEMRRRGDNEKIISTTLGVDIVTVRTKLNM</sequence>
<proteinExistence type="predicted"/>
<keyword evidence="2" id="KW-1185">Reference proteome</keyword>
<protein>
    <submittedName>
        <fullName evidence="1">Uncharacterized protein</fullName>
    </submittedName>
</protein>
<gene>
    <name evidence="1" type="ORF">KEC16_08735</name>
</gene>
<dbReference type="EMBL" id="JAGTUF010000006">
    <property type="protein sequence ID" value="MBR9971801.1"/>
    <property type="molecule type" value="Genomic_DNA"/>
</dbReference>
<dbReference type="Proteomes" id="UP000680714">
    <property type="component" value="Unassembled WGS sequence"/>
</dbReference>
<evidence type="ECO:0000313" key="2">
    <source>
        <dbReference type="Proteomes" id="UP000680714"/>
    </source>
</evidence>
<organism evidence="1 2">
    <name type="scientific">Magnetospirillum sulfuroxidans</name>
    <dbReference type="NCBI Taxonomy" id="611300"/>
    <lineage>
        <taxon>Bacteria</taxon>
        <taxon>Pseudomonadati</taxon>
        <taxon>Pseudomonadota</taxon>
        <taxon>Alphaproteobacteria</taxon>
        <taxon>Rhodospirillales</taxon>
        <taxon>Rhodospirillaceae</taxon>
        <taxon>Magnetospirillum</taxon>
    </lineage>
</organism>
<name>A0ABS5IBJ7_9PROT</name>